<evidence type="ECO:0000313" key="2">
    <source>
        <dbReference type="Proteomes" id="UP000183257"/>
    </source>
</evidence>
<sequence>MKKIREITDWIENNSTEIIENIDQESVDVYNFLKTEFRKSNINENYLFQFVFRSFYQIDNAGLTPEFKKEYFKILEQNRNERQFDFEKVLRRLYSFPNRKGQNTLQFSFATKMFNTIDDIMPIYDSEVAKMFSMSRPYQSEFEIKLDKYLDQLDKIQNGYEQIINQNLLPETIGLFDHVFKDNKLSEMKKLDFIFWSAGKIKTKFTKKGDDGFHTIEELDEIDRKIKTNAQHRV</sequence>
<dbReference type="RefSeq" id="WP_170854757.1">
    <property type="nucleotide sequence ID" value="NZ_FPIY01000014.1"/>
</dbReference>
<accession>A0A1K1RCC3</accession>
<organism evidence="1 2">
    <name type="scientific">Cellulophaga fucicola</name>
    <dbReference type="NCBI Taxonomy" id="76595"/>
    <lineage>
        <taxon>Bacteria</taxon>
        <taxon>Pseudomonadati</taxon>
        <taxon>Bacteroidota</taxon>
        <taxon>Flavobacteriia</taxon>
        <taxon>Flavobacteriales</taxon>
        <taxon>Flavobacteriaceae</taxon>
        <taxon>Cellulophaga</taxon>
    </lineage>
</organism>
<dbReference type="STRING" id="76595.SAMN05660313_03480"/>
<proteinExistence type="predicted"/>
<gene>
    <name evidence="1" type="ORF">SAMN05660313_03480</name>
</gene>
<reference evidence="2" key="1">
    <citation type="submission" date="2016-11" db="EMBL/GenBank/DDBJ databases">
        <authorList>
            <person name="Varghese N."/>
            <person name="Submissions S."/>
        </authorList>
    </citation>
    <scope>NUCLEOTIDE SEQUENCE [LARGE SCALE GENOMIC DNA]</scope>
    <source>
        <strain evidence="2">DSM 24786</strain>
    </source>
</reference>
<dbReference type="EMBL" id="FPIY01000014">
    <property type="protein sequence ID" value="SFW69532.1"/>
    <property type="molecule type" value="Genomic_DNA"/>
</dbReference>
<dbReference type="Proteomes" id="UP000183257">
    <property type="component" value="Unassembled WGS sequence"/>
</dbReference>
<evidence type="ECO:0000313" key="1">
    <source>
        <dbReference type="EMBL" id="SFW69532.1"/>
    </source>
</evidence>
<protein>
    <submittedName>
        <fullName evidence="1">Uncharacterized protein</fullName>
    </submittedName>
</protein>
<name>A0A1K1RCC3_9FLAO</name>
<keyword evidence="2" id="KW-1185">Reference proteome</keyword>
<dbReference type="AlphaFoldDB" id="A0A1K1RCC3"/>